<dbReference type="Pfam" id="PF14292">
    <property type="entry name" value="SusE"/>
    <property type="match status" value="1"/>
</dbReference>
<dbReference type="AlphaFoldDB" id="A0A939ESI4"/>
<evidence type="ECO:0000259" key="2">
    <source>
        <dbReference type="Pfam" id="PF14292"/>
    </source>
</evidence>
<accession>A0A939ESI4</accession>
<evidence type="ECO:0000256" key="1">
    <source>
        <dbReference type="SAM" id="SignalP"/>
    </source>
</evidence>
<feature type="chain" id="PRO_5037358825" evidence="1">
    <location>
        <begin position="22"/>
        <end position="380"/>
    </location>
</feature>
<feature type="domain" description="SusE outer membrane protein" evidence="2">
    <location>
        <begin position="37"/>
        <end position="133"/>
    </location>
</feature>
<protein>
    <submittedName>
        <fullName evidence="3">SusE domain-containing protein</fullName>
    </submittedName>
</protein>
<comment type="caution">
    <text evidence="3">The sequence shown here is derived from an EMBL/GenBank/DDBJ whole genome shotgun (WGS) entry which is preliminary data.</text>
</comment>
<proteinExistence type="predicted"/>
<dbReference type="InterPro" id="IPR025970">
    <property type="entry name" value="SusE"/>
</dbReference>
<feature type="signal peptide" evidence="1">
    <location>
        <begin position="1"/>
        <end position="21"/>
    </location>
</feature>
<dbReference type="EMBL" id="JAFLQZ010000001">
    <property type="protein sequence ID" value="MBO0356715.1"/>
    <property type="molecule type" value="Genomic_DNA"/>
</dbReference>
<dbReference type="Proteomes" id="UP000664144">
    <property type="component" value="Unassembled WGS sequence"/>
</dbReference>
<evidence type="ECO:0000313" key="4">
    <source>
        <dbReference type="Proteomes" id="UP000664144"/>
    </source>
</evidence>
<reference evidence="3" key="1">
    <citation type="submission" date="2021-03" db="EMBL/GenBank/DDBJ databases">
        <authorList>
            <person name="Kim M.K."/>
        </authorList>
    </citation>
    <scope>NUCLEOTIDE SEQUENCE</scope>
    <source>
        <strain evidence="3">BT186</strain>
    </source>
</reference>
<name>A0A939ESI4_9BACT</name>
<evidence type="ECO:0000313" key="3">
    <source>
        <dbReference type="EMBL" id="MBO0356715.1"/>
    </source>
</evidence>
<organism evidence="3 4">
    <name type="scientific">Hymenobacter telluris</name>
    <dbReference type="NCBI Taxonomy" id="2816474"/>
    <lineage>
        <taxon>Bacteria</taxon>
        <taxon>Pseudomonadati</taxon>
        <taxon>Bacteroidota</taxon>
        <taxon>Cytophagia</taxon>
        <taxon>Cytophagales</taxon>
        <taxon>Hymenobacteraceae</taxon>
        <taxon>Hymenobacter</taxon>
    </lineage>
</organism>
<dbReference type="PROSITE" id="PS51257">
    <property type="entry name" value="PROKAR_LIPOPROTEIN"/>
    <property type="match status" value="1"/>
</dbReference>
<gene>
    <name evidence="3" type="ORF">J0X19_02040</name>
</gene>
<keyword evidence="1" id="KW-0732">Signal</keyword>
<dbReference type="RefSeq" id="WP_206980241.1">
    <property type="nucleotide sequence ID" value="NZ_JAFLQZ010000001.1"/>
</dbReference>
<sequence>MKKLFHPLLFLCILVGTLLSGCENDDDALDGTITPVSNYISPNDNAFVRLDPASNAAITFEWSQARAADGTLVLYEVVFDKESGDFSAPIYTSVSGTNGQETKLVLTHGDLNRIANLAGIVPQSRGKLKWTVNASKGTNVLPATAVRTLEVERPAGFSTIPGNLFITGSGTEAGTDMSRAIPFKRISAGIFELYTRLSPGEVKLIDQTTGTPTAYYIDGANLREGAQATSPAATPTVYRIQLDFNNSSATLSEVVSVGLWVAAENSVKVTLPYIGRGVWKIQNTPIEFFQESWGRDERYKFQLTEKNMAGVTSRRYMGSVNVDNQRPTSSSPPAYFYLVPTTDNRYDNTFKFQSDADRRNVDITVLLQPEAPYTHQVRII</sequence>
<keyword evidence="4" id="KW-1185">Reference proteome</keyword>